<dbReference type="EMBL" id="JAVRQI010000002">
    <property type="protein sequence ID" value="MDT1060763.1"/>
    <property type="molecule type" value="Genomic_DNA"/>
</dbReference>
<evidence type="ECO:0000256" key="4">
    <source>
        <dbReference type="ARBA" id="ARBA00023136"/>
    </source>
</evidence>
<protein>
    <submittedName>
        <fullName evidence="7">Amino acid permease</fullName>
    </submittedName>
</protein>
<organism evidence="7 8">
    <name type="scientific">Paracoccus broussonetiae</name>
    <dbReference type="NCBI Taxonomy" id="3075834"/>
    <lineage>
        <taxon>Bacteria</taxon>
        <taxon>Pseudomonadati</taxon>
        <taxon>Pseudomonadota</taxon>
        <taxon>Alphaproteobacteria</taxon>
        <taxon>Rhodobacterales</taxon>
        <taxon>Paracoccaceae</taxon>
        <taxon>Paracoccus</taxon>
    </lineage>
</organism>
<proteinExistence type="predicted"/>
<feature type="transmembrane region" description="Helical" evidence="5">
    <location>
        <begin position="157"/>
        <end position="178"/>
    </location>
</feature>
<sequence length="464" mass="50621">MSQAEKIEHVGLARVLGPAHVWALGVGIVLVGEYMGWNFAVGKGGAYAALIACWFAGILYTCVAMIDSEVTSTVAAAGGQYTQAKHIVGPLMAFNVGLYLVFAYTMLEAANAITVGFLVDTVATMSGHQGGVDQRPFIILSIAFLAWLNYRGVLATLTFNLVITAIAFTAVIVLFLSTSGLIGESPLRHADLLSGPAALPYGWVGVLAAMHFGLWFYLGIEGTTQAAEEVRSPSRALPFGTLAGVMTLAIAATLTWYVCTGLMPWEYLGQSGVPLFDAARMTGSYGLMVFLGIGTLFATLASANGCINDASRAWFAMGRDRYLPGWFGAVHPKYRTPYRSIIFLVPIALIFALGAPLDQVVTFSILSGLLEYTFMPLNIILFRRKWPLDSIKRGYEHPFHPLPAYVLLGLCGLTFFAVFLGYGTQLVAMIAFYIIVSLWFHFWRYRFVNRGAQFTMPWPKPRGY</sequence>
<feature type="transmembrane region" description="Helical" evidence="5">
    <location>
        <begin position="402"/>
        <end position="420"/>
    </location>
</feature>
<feature type="transmembrane region" description="Helical" evidence="5">
    <location>
        <begin position="285"/>
        <end position="307"/>
    </location>
</feature>
<comment type="caution">
    <text evidence="7">The sequence shown here is derived from an EMBL/GenBank/DDBJ whole genome shotgun (WGS) entry which is preliminary data.</text>
</comment>
<evidence type="ECO:0000256" key="1">
    <source>
        <dbReference type="ARBA" id="ARBA00004141"/>
    </source>
</evidence>
<dbReference type="Pfam" id="PF00324">
    <property type="entry name" value="AA_permease"/>
    <property type="match status" value="1"/>
</dbReference>
<feature type="transmembrane region" description="Helical" evidence="5">
    <location>
        <begin position="12"/>
        <end position="32"/>
    </location>
</feature>
<dbReference type="InterPro" id="IPR050367">
    <property type="entry name" value="APC_superfamily"/>
</dbReference>
<feature type="transmembrane region" description="Helical" evidence="5">
    <location>
        <begin position="363"/>
        <end position="382"/>
    </location>
</feature>
<evidence type="ECO:0000256" key="3">
    <source>
        <dbReference type="ARBA" id="ARBA00022989"/>
    </source>
</evidence>
<evidence type="ECO:0000313" key="7">
    <source>
        <dbReference type="EMBL" id="MDT1060763.1"/>
    </source>
</evidence>
<evidence type="ECO:0000313" key="8">
    <source>
        <dbReference type="Proteomes" id="UP001251085"/>
    </source>
</evidence>
<evidence type="ECO:0000259" key="6">
    <source>
        <dbReference type="Pfam" id="PF00324"/>
    </source>
</evidence>
<feature type="domain" description="Amino acid permease/ SLC12A" evidence="6">
    <location>
        <begin position="28"/>
        <end position="443"/>
    </location>
</feature>
<accession>A0ABU3E965</accession>
<dbReference type="PANTHER" id="PTHR42770">
    <property type="entry name" value="AMINO ACID TRANSPORTER-RELATED"/>
    <property type="match status" value="1"/>
</dbReference>
<gene>
    <name evidence="7" type="ORF">RM190_02770</name>
</gene>
<dbReference type="Proteomes" id="UP001251085">
    <property type="component" value="Unassembled WGS sequence"/>
</dbReference>
<comment type="subcellular location">
    <subcellularLocation>
        <location evidence="1">Membrane</location>
        <topology evidence="1">Multi-pass membrane protein</topology>
    </subcellularLocation>
</comment>
<feature type="transmembrane region" description="Helical" evidence="5">
    <location>
        <begin position="341"/>
        <end position="357"/>
    </location>
</feature>
<evidence type="ECO:0000256" key="5">
    <source>
        <dbReference type="SAM" id="Phobius"/>
    </source>
</evidence>
<keyword evidence="3 5" id="KW-1133">Transmembrane helix</keyword>
<dbReference type="Gene3D" id="1.20.1740.10">
    <property type="entry name" value="Amino acid/polyamine transporter I"/>
    <property type="match status" value="1"/>
</dbReference>
<feature type="transmembrane region" description="Helical" evidence="5">
    <location>
        <begin position="44"/>
        <end position="66"/>
    </location>
</feature>
<feature type="transmembrane region" description="Helical" evidence="5">
    <location>
        <begin position="426"/>
        <end position="443"/>
    </location>
</feature>
<name>A0ABU3E965_9RHOB</name>
<keyword evidence="8" id="KW-1185">Reference proteome</keyword>
<dbReference type="PIRSF" id="PIRSF006060">
    <property type="entry name" value="AA_transporter"/>
    <property type="match status" value="1"/>
</dbReference>
<dbReference type="InterPro" id="IPR004841">
    <property type="entry name" value="AA-permease/SLC12A_dom"/>
</dbReference>
<evidence type="ECO:0000256" key="2">
    <source>
        <dbReference type="ARBA" id="ARBA00022692"/>
    </source>
</evidence>
<keyword evidence="4 5" id="KW-0472">Membrane</keyword>
<feature type="transmembrane region" description="Helical" evidence="5">
    <location>
        <begin position="134"/>
        <end position="150"/>
    </location>
</feature>
<keyword evidence="2 5" id="KW-0812">Transmembrane</keyword>
<reference evidence="8" key="1">
    <citation type="submission" date="2023-07" db="EMBL/GenBank/DDBJ databases">
        <title>Characterization of two Paracoccaceae strains isolated from Phycosphere and proposal of Xinfangfangia lacusdiani sp. nov.</title>
        <authorList>
            <person name="Deng Y."/>
            <person name="Zhang Y.Q."/>
        </authorList>
    </citation>
    <scope>NUCLEOTIDE SEQUENCE [LARGE SCALE GENOMIC DNA]</scope>
    <source>
        <strain evidence="8">CPCC 101403</strain>
    </source>
</reference>
<dbReference type="PANTHER" id="PTHR42770:SF7">
    <property type="entry name" value="MEMBRANE PROTEIN"/>
    <property type="match status" value="1"/>
</dbReference>
<feature type="transmembrane region" description="Helical" evidence="5">
    <location>
        <begin position="198"/>
        <end position="218"/>
    </location>
</feature>
<feature type="transmembrane region" description="Helical" evidence="5">
    <location>
        <begin position="87"/>
        <end position="107"/>
    </location>
</feature>
<dbReference type="RefSeq" id="WP_311757869.1">
    <property type="nucleotide sequence ID" value="NZ_JAVRQI010000002.1"/>
</dbReference>
<feature type="transmembrane region" description="Helical" evidence="5">
    <location>
        <begin position="239"/>
        <end position="265"/>
    </location>
</feature>